<evidence type="ECO:0000259" key="3">
    <source>
        <dbReference type="Pfam" id="PF10708"/>
    </source>
</evidence>
<dbReference type="EMBL" id="CP023147">
    <property type="protein sequence ID" value="ASW91963.1"/>
    <property type="molecule type" value="Genomic_DNA"/>
</dbReference>
<feature type="transmembrane region" description="Helical" evidence="2">
    <location>
        <begin position="50"/>
        <end position="73"/>
    </location>
</feature>
<feature type="region of interest" description="Disordered" evidence="1">
    <location>
        <begin position="84"/>
        <end position="108"/>
    </location>
</feature>
<feature type="domain" description="DUF2510" evidence="3">
    <location>
        <begin position="101"/>
        <end position="131"/>
    </location>
</feature>
<name>A0AAC9YME7_9MYCO</name>
<keyword evidence="2" id="KW-0472">Membrane</keyword>
<gene>
    <name evidence="4" type="ORF">CKJ54_20355</name>
</gene>
<evidence type="ECO:0000313" key="4">
    <source>
        <dbReference type="EMBL" id="ASW91963.1"/>
    </source>
</evidence>
<evidence type="ECO:0000256" key="2">
    <source>
        <dbReference type="SAM" id="Phobius"/>
    </source>
</evidence>
<dbReference type="AlphaFoldDB" id="A0AAC9YME7"/>
<organism evidence="4 5">
    <name type="scientific">Mycobacterium marseillense</name>
    <dbReference type="NCBI Taxonomy" id="701042"/>
    <lineage>
        <taxon>Bacteria</taxon>
        <taxon>Bacillati</taxon>
        <taxon>Actinomycetota</taxon>
        <taxon>Actinomycetes</taxon>
        <taxon>Mycobacteriales</taxon>
        <taxon>Mycobacteriaceae</taxon>
        <taxon>Mycobacterium</taxon>
        <taxon>Mycobacterium avium complex (MAC)</taxon>
    </lineage>
</organism>
<evidence type="ECO:0000256" key="1">
    <source>
        <dbReference type="SAM" id="MobiDB-lite"/>
    </source>
</evidence>
<dbReference type="Proteomes" id="UP000216246">
    <property type="component" value="Chromosome"/>
</dbReference>
<dbReference type="Pfam" id="PF10708">
    <property type="entry name" value="DUF2510"/>
    <property type="match status" value="1"/>
</dbReference>
<keyword evidence="2" id="KW-0812">Transmembrane</keyword>
<reference evidence="4 5" key="1">
    <citation type="submission" date="2017-08" db="EMBL/GenBank/DDBJ databases">
        <title>Phylogentic analysis of Mycobacterium avium complex whole genomes.</title>
        <authorList>
            <person name="Caverly L.J."/>
            <person name="Spilker T."/>
            <person name="LiPuma J."/>
        </authorList>
    </citation>
    <scope>NUCLEOTIDE SEQUENCE [LARGE SCALE GENOMIC DNA]</scope>
    <source>
        <strain evidence="4 5">FLAC0026</strain>
    </source>
</reference>
<keyword evidence="2" id="KW-1133">Transmembrane helix</keyword>
<dbReference type="KEGG" id="mmal:CKJ54_20355"/>
<sequence length="136" mass="15037">MTGPYRQFSLPLVEHTGAIAFFQQRTYTVTGTLDQCERAYRRAQNHNLLAGWWSVLSLVVMNWAALLSNWGAIRQVRKLAEQSGAGDVPAAPAAAPIGPPPGWYRDPSGPGHRYWDGLRWTSWTNPPSAPPLASPR</sequence>
<protein>
    <recommendedName>
        <fullName evidence="3">DUF2510 domain-containing protein</fullName>
    </recommendedName>
</protein>
<dbReference type="InterPro" id="IPR018929">
    <property type="entry name" value="DUF2510"/>
</dbReference>
<dbReference type="RefSeq" id="WP_095577776.1">
    <property type="nucleotide sequence ID" value="NZ_CP023147.1"/>
</dbReference>
<accession>A0AAC9YME7</accession>
<proteinExistence type="predicted"/>
<feature type="compositionally biased region" description="Low complexity" evidence="1">
    <location>
        <begin position="84"/>
        <end position="96"/>
    </location>
</feature>
<evidence type="ECO:0000313" key="5">
    <source>
        <dbReference type="Proteomes" id="UP000216246"/>
    </source>
</evidence>